<sequence length="66" mass="7171">MSLVHETESTTVLTSAAFLVSTFSMNLVNTVIGTVVERDGDLLTTDVVEEMALSDLQKRIVSKVEV</sequence>
<dbReference type="EMBL" id="BK015301">
    <property type="protein sequence ID" value="DAE00400.1"/>
    <property type="molecule type" value="Genomic_DNA"/>
</dbReference>
<evidence type="ECO:0000313" key="1">
    <source>
        <dbReference type="EMBL" id="DAE00400.1"/>
    </source>
</evidence>
<organism evidence="1">
    <name type="scientific">Myoviridae sp. ctLnO19</name>
    <dbReference type="NCBI Taxonomy" id="2825085"/>
    <lineage>
        <taxon>Viruses</taxon>
        <taxon>Duplodnaviria</taxon>
        <taxon>Heunggongvirae</taxon>
        <taxon>Uroviricota</taxon>
        <taxon>Caudoviricetes</taxon>
    </lineage>
</organism>
<reference evidence="1" key="1">
    <citation type="journal article" date="2021" name="Proc. Natl. Acad. Sci. U.S.A.">
        <title>A Catalog of Tens of Thousands of Viruses from Human Metagenomes Reveals Hidden Associations with Chronic Diseases.</title>
        <authorList>
            <person name="Tisza M.J."/>
            <person name="Buck C.B."/>
        </authorList>
    </citation>
    <scope>NUCLEOTIDE SEQUENCE</scope>
    <source>
        <strain evidence="1">CtLnO19</strain>
    </source>
</reference>
<accession>A0A8S5P187</accession>
<name>A0A8S5P187_9CAUD</name>
<protein>
    <submittedName>
        <fullName evidence="1">Uncharacterized protein</fullName>
    </submittedName>
</protein>
<proteinExistence type="predicted"/>